<dbReference type="EMBL" id="MCOG01000045">
    <property type="protein sequence ID" value="ORY69196.1"/>
    <property type="molecule type" value="Genomic_DNA"/>
</dbReference>
<keyword evidence="5" id="KW-0812">Transmembrane</keyword>
<comment type="subcellular location">
    <subcellularLocation>
        <location evidence="1">Host cell</location>
    </subcellularLocation>
    <subcellularLocation>
        <location evidence="2">Secreted</location>
    </subcellularLocation>
</comment>
<evidence type="ECO:0000256" key="2">
    <source>
        <dbReference type="ARBA" id="ARBA00004613"/>
    </source>
</evidence>
<gene>
    <name evidence="7" type="ORF">LY90DRAFT_667504</name>
</gene>
<organism evidence="7 8">
    <name type="scientific">Neocallimastix californiae</name>
    <dbReference type="NCBI Taxonomy" id="1754190"/>
    <lineage>
        <taxon>Eukaryota</taxon>
        <taxon>Fungi</taxon>
        <taxon>Fungi incertae sedis</taxon>
        <taxon>Chytridiomycota</taxon>
        <taxon>Chytridiomycota incertae sedis</taxon>
        <taxon>Neocallimastigomycetes</taxon>
        <taxon>Neocallimastigales</taxon>
        <taxon>Neocallimastigaceae</taxon>
        <taxon>Neocallimastix</taxon>
    </lineage>
</organism>
<keyword evidence="8" id="KW-1185">Reference proteome</keyword>
<keyword evidence="5" id="KW-1133">Transmembrane helix</keyword>
<evidence type="ECO:0000256" key="5">
    <source>
        <dbReference type="SAM" id="Phobius"/>
    </source>
</evidence>
<evidence type="ECO:0000313" key="8">
    <source>
        <dbReference type="Proteomes" id="UP000193920"/>
    </source>
</evidence>
<comment type="caution">
    <text evidence="7">The sequence shown here is derived from an EMBL/GenBank/DDBJ whole genome shotgun (WGS) entry which is preliminary data.</text>
</comment>
<dbReference type="InterPro" id="IPR045379">
    <property type="entry name" value="Crinkler_N"/>
</dbReference>
<dbReference type="OrthoDB" id="10574250at2759"/>
<keyword evidence="3" id="KW-0964">Secreted</keyword>
<feature type="region of interest" description="Disordered" evidence="4">
    <location>
        <begin position="533"/>
        <end position="560"/>
    </location>
</feature>
<evidence type="ECO:0000256" key="4">
    <source>
        <dbReference type="SAM" id="MobiDB-lite"/>
    </source>
</evidence>
<dbReference type="GO" id="GO:0005576">
    <property type="term" value="C:extracellular region"/>
    <property type="evidence" value="ECO:0007669"/>
    <property type="project" value="UniProtKB-SubCell"/>
</dbReference>
<dbReference type="Pfam" id="PF20147">
    <property type="entry name" value="Crinkler"/>
    <property type="match status" value="1"/>
</dbReference>
<proteinExistence type="predicted"/>
<evidence type="ECO:0000256" key="1">
    <source>
        <dbReference type="ARBA" id="ARBA00004340"/>
    </source>
</evidence>
<sequence length="808" mass="93282">MLQITCLLWGDDPSQGFMINLSPKDTIYNLKQKIVEYLELGNNISRKIKLIKLKEFITLDDKRLKQYIDPKELFTCDDLDKPFQILDDYFTEKDENLKEFPLDIIVLLNNDNNIPNAILDEKEKEDVVMAPHKPVNHIIRESALVSNNSSFLTNKKAVIDPSSFPSPPSFDDNLKGRDSIKNNSSQSDLSNININNIVPRSKSIIFNIDRFPSPPDDIENVNNNNGQSNTHDKGKYTVCDIDQFPEVPTNEDFSITSKIPLTYNEEAPPSYDVISNRNIPLNNTISPNNNIYNNSSNINSPTFGESNQLEYEKYKNKSKILRRSLIISTCLCLGVVITTILAIVVGKSLLQKREPIQKGKVQVIKIGNITTYTNRFNQPSTSINIVTTTVRNVPTYSFNNFKTFENHEKKTLDSFVSVKSESFDNSNESVLSWRMDMSENNPMTSISIEGISDKTLKEKRNYYYNYKRDNLNEYIKDNNKGYFNFDNNEMDQQVQSKSYNELHNYDDNNDDNNYFSKLINYFDSNNKYNGKYNTFYGRSEENNKNDMNKPRENKNEDKQYDKVEIDNDLTLNLDLKLKRIVEISDNITRSESLNYLEFTKENLSQSEKSVNVVNNSKNTQSGLIEVKKVYENQNSGKRVIVMNKMYSGDHKDENNLEMNPSILRWYINIMEWNVVYQHSRLQIECEINSSKLFWSDVNTQTIYFDKGQGIINFGDTVNYIDRLKLESDKDIISRPTNGKPIPLVFDIVVDIERFKDNKDKSLNGNTNKKFVSFSIIADMNMYNALNILISSSGSSFKVLKSINNNNNN</sequence>
<dbReference type="GO" id="GO:0043657">
    <property type="term" value="C:host cell"/>
    <property type="evidence" value="ECO:0007669"/>
    <property type="project" value="UniProtKB-SubCell"/>
</dbReference>
<protein>
    <recommendedName>
        <fullName evidence="6">Crinkler effector protein N-terminal domain-containing protein</fullName>
    </recommendedName>
</protein>
<feature type="compositionally biased region" description="Basic and acidic residues" evidence="4">
    <location>
        <begin position="538"/>
        <end position="560"/>
    </location>
</feature>
<feature type="transmembrane region" description="Helical" evidence="5">
    <location>
        <begin position="325"/>
        <end position="345"/>
    </location>
</feature>
<dbReference type="Proteomes" id="UP000193920">
    <property type="component" value="Unassembled WGS sequence"/>
</dbReference>
<dbReference type="AlphaFoldDB" id="A0A1Y2ED60"/>
<keyword evidence="5" id="KW-0472">Membrane</keyword>
<name>A0A1Y2ED60_9FUNG</name>
<evidence type="ECO:0000313" key="7">
    <source>
        <dbReference type="EMBL" id="ORY69196.1"/>
    </source>
</evidence>
<evidence type="ECO:0000256" key="3">
    <source>
        <dbReference type="ARBA" id="ARBA00022525"/>
    </source>
</evidence>
<evidence type="ECO:0000259" key="6">
    <source>
        <dbReference type="Pfam" id="PF20147"/>
    </source>
</evidence>
<feature type="region of interest" description="Disordered" evidence="4">
    <location>
        <begin position="162"/>
        <end position="188"/>
    </location>
</feature>
<feature type="domain" description="Crinkler effector protein N-terminal" evidence="6">
    <location>
        <begin position="2"/>
        <end position="99"/>
    </location>
</feature>
<reference evidence="7 8" key="1">
    <citation type="submission" date="2016-08" db="EMBL/GenBank/DDBJ databases">
        <title>A Parts List for Fungal Cellulosomes Revealed by Comparative Genomics.</title>
        <authorList>
            <consortium name="DOE Joint Genome Institute"/>
            <person name="Haitjema C.H."/>
            <person name="Gilmore S.P."/>
            <person name="Henske J.K."/>
            <person name="Solomon K.V."/>
            <person name="De Groot R."/>
            <person name="Kuo A."/>
            <person name="Mondo S.J."/>
            <person name="Salamov A.A."/>
            <person name="Labutti K."/>
            <person name="Zhao Z."/>
            <person name="Chiniquy J."/>
            <person name="Barry K."/>
            <person name="Brewer H.M."/>
            <person name="Purvine S.O."/>
            <person name="Wright A.T."/>
            <person name="Boxma B."/>
            <person name="Van Alen T."/>
            <person name="Hackstein J.H."/>
            <person name="Baker S.E."/>
            <person name="Grigoriev I.V."/>
            <person name="O'Malley M.A."/>
        </authorList>
    </citation>
    <scope>NUCLEOTIDE SEQUENCE [LARGE SCALE GENOMIC DNA]</scope>
    <source>
        <strain evidence="7 8">G1</strain>
    </source>
</reference>
<accession>A0A1Y2ED60</accession>